<feature type="transmembrane region" description="Helical" evidence="6">
    <location>
        <begin position="79"/>
        <end position="104"/>
    </location>
</feature>
<comment type="subcellular location">
    <subcellularLocation>
        <location evidence="1">Membrane</location>
        <topology evidence="1">Multi-pass membrane protein</topology>
    </subcellularLocation>
</comment>
<sequence>MCIVLVCVLPLVGYLPLSPLLKLFRQVISCFSLAVTSRLYLGFAVVSLLMEINSVFLHIRQLLLLSGWRNKTTAAGSSVTYSLISWLNIGTLLVFRVFTTGWMIRWLAAHSEHMPLFVFMMGAVGTSLISIMNAVLFYRLFRADFLINH</sequence>
<evidence type="ECO:0000256" key="2">
    <source>
        <dbReference type="ARBA" id="ARBA00022692"/>
    </source>
</evidence>
<dbReference type="PANTHER" id="PTHR13439">
    <property type="entry name" value="CT120 PROTEIN"/>
    <property type="match status" value="1"/>
</dbReference>
<dbReference type="GO" id="GO:0005886">
    <property type="term" value="C:plasma membrane"/>
    <property type="evidence" value="ECO:0007669"/>
    <property type="project" value="TreeGrafter"/>
</dbReference>
<reference evidence="8" key="1">
    <citation type="submission" date="2023-08" db="EMBL/GenBank/DDBJ databases">
        <authorList>
            <person name="Alioto T."/>
            <person name="Alioto T."/>
            <person name="Gomez Garrido J."/>
        </authorList>
    </citation>
    <scope>NUCLEOTIDE SEQUENCE</scope>
</reference>
<dbReference type="Proteomes" id="UP001178508">
    <property type="component" value="Chromosome 9"/>
</dbReference>
<evidence type="ECO:0000256" key="3">
    <source>
        <dbReference type="ARBA" id="ARBA00022989"/>
    </source>
</evidence>
<dbReference type="InterPro" id="IPR050846">
    <property type="entry name" value="TLCD"/>
</dbReference>
<proteinExistence type="predicted"/>
<accession>A0AAV1FU62</accession>
<dbReference type="GO" id="GO:0055091">
    <property type="term" value="P:phospholipid homeostasis"/>
    <property type="evidence" value="ECO:0007669"/>
    <property type="project" value="TreeGrafter"/>
</dbReference>
<dbReference type="AlphaFoldDB" id="A0AAV1FU62"/>
<keyword evidence="9" id="KW-1185">Reference proteome</keyword>
<dbReference type="EMBL" id="OY660872">
    <property type="protein sequence ID" value="CAJ1063752.1"/>
    <property type="molecule type" value="Genomic_DNA"/>
</dbReference>
<feature type="transmembrane region" description="Helical" evidence="6">
    <location>
        <begin position="40"/>
        <end position="59"/>
    </location>
</feature>
<evidence type="ECO:0000256" key="5">
    <source>
        <dbReference type="PROSITE-ProRule" id="PRU00205"/>
    </source>
</evidence>
<organism evidence="8 9">
    <name type="scientific">Xyrichtys novacula</name>
    <name type="common">Pearly razorfish</name>
    <name type="synonym">Hemipteronotus novacula</name>
    <dbReference type="NCBI Taxonomy" id="13765"/>
    <lineage>
        <taxon>Eukaryota</taxon>
        <taxon>Metazoa</taxon>
        <taxon>Chordata</taxon>
        <taxon>Craniata</taxon>
        <taxon>Vertebrata</taxon>
        <taxon>Euteleostomi</taxon>
        <taxon>Actinopterygii</taxon>
        <taxon>Neopterygii</taxon>
        <taxon>Teleostei</taxon>
        <taxon>Neoteleostei</taxon>
        <taxon>Acanthomorphata</taxon>
        <taxon>Eupercaria</taxon>
        <taxon>Labriformes</taxon>
        <taxon>Labridae</taxon>
        <taxon>Xyrichtys</taxon>
    </lineage>
</organism>
<evidence type="ECO:0000259" key="7">
    <source>
        <dbReference type="PROSITE" id="PS50922"/>
    </source>
</evidence>
<keyword evidence="3 6" id="KW-1133">Transmembrane helix</keyword>
<evidence type="ECO:0000313" key="8">
    <source>
        <dbReference type="EMBL" id="CAJ1063752.1"/>
    </source>
</evidence>
<name>A0AAV1FU62_XYRNO</name>
<protein>
    <submittedName>
        <fullName evidence="8">TLC domain-containing protein 2-like isoform X1</fullName>
    </submittedName>
</protein>
<dbReference type="GO" id="GO:0097035">
    <property type="term" value="P:regulation of membrane lipid distribution"/>
    <property type="evidence" value="ECO:0007669"/>
    <property type="project" value="TreeGrafter"/>
</dbReference>
<dbReference type="PANTHER" id="PTHR13439:SF4">
    <property type="entry name" value="TLC DOMAIN-CONTAINING PROTEIN"/>
    <property type="match status" value="1"/>
</dbReference>
<dbReference type="InterPro" id="IPR006634">
    <property type="entry name" value="TLC-dom"/>
</dbReference>
<dbReference type="PROSITE" id="PS50922">
    <property type="entry name" value="TLC"/>
    <property type="match status" value="1"/>
</dbReference>
<keyword evidence="2 5" id="KW-0812">Transmembrane</keyword>
<evidence type="ECO:0000313" key="9">
    <source>
        <dbReference type="Proteomes" id="UP001178508"/>
    </source>
</evidence>
<evidence type="ECO:0000256" key="4">
    <source>
        <dbReference type="ARBA" id="ARBA00023136"/>
    </source>
</evidence>
<keyword evidence="4 5" id="KW-0472">Membrane</keyword>
<gene>
    <name evidence="8" type="ORF">XNOV1_A036086</name>
</gene>
<dbReference type="GO" id="GO:0007009">
    <property type="term" value="P:plasma membrane organization"/>
    <property type="evidence" value="ECO:0007669"/>
    <property type="project" value="TreeGrafter"/>
</dbReference>
<evidence type="ECO:0000256" key="6">
    <source>
        <dbReference type="SAM" id="Phobius"/>
    </source>
</evidence>
<dbReference type="GO" id="GO:0071709">
    <property type="term" value="P:membrane assembly"/>
    <property type="evidence" value="ECO:0007669"/>
    <property type="project" value="TreeGrafter"/>
</dbReference>
<feature type="domain" description="TLC" evidence="7">
    <location>
        <begin position="1"/>
        <end position="149"/>
    </location>
</feature>
<feature type="transmembrane region" description="Helical" evidence="6">
    <location>
        <begin position="116"/>
        <end position="141"/>
    </location>
</feature>
<evidence type="ECO:0000256" key="1">
    <source>
        <dbReference type="ARBA" id="ARBA00004141"/>
    </source>
</evidence>